<dbReference type="RefSeq" id="XP_024726228.1">
    <property type="nucleotide sequence ID" value="XM_024888289.1"/>
</dbReference>
<dbReference type="Pfam" id="PF24864">
    <property type="entry name" value="DUF7730"/>
    <property type="match status" value="1"/>
</dbReference>
<dbReference type="EMBL" id="KZ613921">
    <property type="protein sequence ID" value="PMD49324.1"/>
    <property type="molecule type" value="Genomic_DNA"/>
</dbReference>
<dbReference type="PANTHER" id="PTHR38790:SF4">
    <property type="entry name" value="2EXR DOMAIN-CONTAINING PROTEIN"/>
    <property type="match status" value="1"/>
</dbReference>
<dbReference type="Proteomes" id="UP000235371">
    <property type="component" value="Unassembled WGS sequence"/>
</dbReference>
<dbReference type="InParanoid" id="A0A2J6SF00"/>
<feature type="region of interest" description="Disordered" evidence="1">
    <location>
        <begin position="294"/>
        <end position="317"/>
    </location>
</feature>
<dbReference type="GeneID" id="36596365"/>
<evidence type="ECO:0000313" key="4">
    <source>
        <dbReference type="Proteomes" id="UP000235371"/>
    </source>
</evidence>
<evidence type="ECO:0000313" key="3">
    <source>
        <dbReference type="EMBL" id="PMD49324.1"/>
    </source>
</evidence>
<dbReference type="AlphaFoldDB" id="A0A2J6SF00"/>
<proteinExistence type="predicted"/>
<protein>
    <recommendedName>
        <fullName evidence="2">DUF7730 domain-containing protein</fullName>
    </recommendedName>
</protein>
<dbReference type="OrthoDB" id="5413827at2759"/>
<keyword evidence="4" id="KW-1185">Reference proteome</keyword>
<evidence type="ECO:0000259" key="2">
    <source>
        <dbReference type="Pfam" id="PF24864"/>
    </source>
</evidence>
<reference evidence="3 4" key="1">
    <citation type="submission" date="2016-04" db="EMBL/GenBank/DDBJ databases">
        <title>A degradative enzymes factory behind the ericoid mycorrhizal symbiosis.</title>
        <authorList>
            <consortium name="DOE Joint Genome Institute"/>
            <person name="Martino E."/>
            <person name="Morin E."/>
            <person name="Grelet G."/>
            <person name="Kuo A."/>
            <person name="Kohler A."/>
            <person name="Daghino S."/>
            <person name="Barry K."/>
            <person name="Choi C."/>
            <person name="Cichocki N."/>
            <person name="Clum A."/>
            <person name="Copeland A."/>
            <person name="Hainaut M."/>
            <person name="Haridas S."/>
            <person name="Labutti K."/>
            <person name="Lindquist E."/>
            <person name="Lipzen A."/>
            <person name="Khouja H.-R."/>
            <person name="Murat C."/>
            <person name="Ohm R."/>
            <person name="Olson A."/>
            <person name="Spatafora J."/>
            <person name="Veneault-Fourrey C."/>
            <person name="Henrissat B."/>
            <person name="Grigoriev I."/>
            <person name="Martin F."/>
            <person name="Perotto S."/>
        </authorList>
    </citation>
    <scope>NUCLEOTIDE SEQUENCE [LARGE SCALE GENOMIC DNA]</scope>
    <source>
        <strain evidence="3 4">E</strain>
    </source>
</reference>
<sequence length="317" mass="36088">MDLAAPARKKRKLAQAFTAAKDKNTKAIVRRNATSSPLLRLPPELQQKIWGYVLGNRLIHIGAQGVRRNYGYRSLQPRFFNTICQSPVTEREAYELSKSAEYNKAATSFKNGEDMRLCGNRHRACELELVDHSTEQNLPPNRLNVGVLAVCRQVYVEVNPILWSTNTWSFQCQRTWRYWMSGRNAVQKRLIKKIHFSNEVAFGLNNKATILALKLEELNIDIYTWRQYSFMSLHQFLQTEKVTVIAADAWTTANGKQANNITSFEEKLAIAEACQSHLATLQAELARKKQEKESAKLLIGEKSPEVSGSNDGRESEN</sequence>
<name>A0A2J6SF00_9HELO</name>
<evidence type="ECO:0000256" key="1">
    <source>
        <dbReference type="SAM" id="MobiDB-lite"/>
    </source>
</evidence>
<dbReference type="STRING" id="1095630.A0A2J6SF00"/>
<accession>A0A2J6SF00</accession>
<dbReference type="PANTHER" id="PTHR38790">
    <property type="entry name" value="2EXR DOMAIN-CONTAINING PROTEIN-RELATED"/>
    <property type="match status" value="1"/>
</dbReference>
<dbReference type="InterPro" id="IPR056632">
    <property type="entry name" value="DUF7730"/>
</dbReference>
<organism evidence="3 4">
    <name type="scientific">Hyaloscypha bicolor E</name>
    <dbReference type="NCBI Taxonomy" id="1095630"/>
    <lineage>
        <taxon>Eukaryota</taxon>
        <taxon>Fungi</taxon>
        <taxon>Dikarya</taxon>
        <taxon>Ascomycota</taxon>
        <taxon>Pezizomycotina</taxon>
        <taxon>Leotiomycetes</taxon>
        <taxon>Helotiales</taxon>
        <taxon>Hyaloscyphaceae</taxon>
        <taxon>Hyaloscypha</taxon>
        <taxon>Hyaloscypha bicolor</taxon>
    </lineage>
</organism>
<feature type="domain" description="DUF7730" evidence="2">
    <location>
        <begin position="34"/>
        <end position="197"/>
    </location>
</feature>
<gene>
    <name evidence="3" type="ORF">K444DRAFT_713027</name>
</gene>